<evidence type="ECO:0000256" key="1">
    <source>
        <dbReference type="ARBA" id="ARBA00023015"/>
    </source>
</evidence>
<evidence type="ECO:0000256" key="2">
    <source>
        <dbReference type="ARBA" id="ARBA00023125"/>
    </source>
</evidence>
<keyword evidence="2" id="KW-0238">DNA-binding</keyword>
<dbReference type="InterPro" id="IPR036390">
    <property type="entry name" value="WH_DNA-bd_sf"/>
</dbReference>
<dbReference type="SUPFAM" id="SSF46785">
    <property type="entry name" value="Winged helix' DNA-binding domain"/>
    <property type="match status" value="1"/>
</dbReference>
<dbReference type="InterPro" id="IPR039422">
    <property type="entry name" value="MarR/SlyA-like"/>
</dbReference>
<proteinExistence type="predicted"/>
<dbReference type="Proteomes" id="UP001501821">
    <property type="component" value="Unassembled WGS sequence"/>
</dbReference>
<organism evidence="5 6">
    <name type="scientific">Nocardioides panacisoli</name>
    <dbReference type="NCBI Taxonomy" id="627624"/>
    <lineage>
        <taxon>Bacteria</taxon>
        <taxon>Bacillati</taxon>
        <taxon>Actinomycetota</taxon>
        <taxon>Actinomycetes</taxon>
        <taxon>Propionibacteriales</taxon>
        <taxon>Nocardioidaceae</taxon>
        <taxon>Nocardioides</taxon>
    </lineage>
</organism>
<keyword evidence="3" id="KW-0804">Transcription</keyword>
<name>A0ABP7I6V3_9ACTN</name>
<evidence type="ECO:0000256" key="3">
    <source>
        <dbReference type="ARBA" id="ARBA00023163"/>
    </source>
</evidence>
<reference evidence="6" key="1">
    <citation type="journal article" date="2019" name="Int. J. Syst. Evol. Microbiol.">
        <title>The Global Catalogue of Microorganisms (GCM) 10K type strain sequencing project: providing services to taxonomists for standard genome sequencing and annotation.</title>
        <authorList>
            <consortium name="The Broad Institute Genomics Platform"/>
            <consortium name="The Broad Institute Genome Sequencing Center for Infectious Disease"/>
            <person name="Wu L."/>
            <person name="Ma J."/>
        </authorList>
    </citation>
    <scope>NUCLEOTIDE SEQUENCE [LARGE SCALE GENOMIC DNA]</scope>
    <source>
        <strain evidence="6">JCM 16953</strain>
    </source>
</reference>
<dbReference type="RefSeq" id="WP_344772945.1">
    <property type="nucleotide sequence ID" value="NZ_BAABAH010000002.1"/>
</dbReference>
<protein>
    <submittedName>
        <fullName evidence="5">MarR family transcriptional regulator</fullName>
    </submittedName>
</protein>
<dbReference type="SMART" id="SM00347">
    <property type="entry name" value="HTH_MARR"/>
    <property type="match status" value="1"/>
</dbReference>
<dbReference type="Gene3D" id="1.10.10.10">
    <property type="entry name" value="Winged helix-like DNA-binding domain superfamily/Winged helix DNA-binding domain"/>
    <property type="match status" value="1"/>
</dbReference>
<evidence type="ECO:0000313" key="5">
    <source>
        <dbReference type="EMBL" id="GAA3809357.1"/>
    </source>
</evidence>
<evidence type="ECO:0000259" key="4">
    <source>
        <dbReference type="PROSITE" id="PS50995"/>
    </source>
</evidence>
<dbReference type="EMBL" id="BAABAH010000002">
    <property type="protein sequence ID" value="GAA3809357.1"/>
    <property type="molecule type" value="Genomic_DNA"/>
</dbReference>
<dbReference type="PRINTS" id="PR00598">
    <property type="entry name" value="HTHMARR"/>
</dbReference>
<gene>
    <name evidence="5" type="ORF">GCM10022242_10160</name>
</gene>
<keyword evidence="1" id="KW-0805">Transcription regulation</keyword>
<dbReference type="PROSITE" id="PS01117">
    <property type="entry name" value="HTH_MARR_1"/>
    <property type="match status" value="1"/>
</dbReference>
<dbReference type="Pfam" id="PF01047">
    <property type="entry name" value="MarR"/>
    <property type="match status" value="1"/>
</dbReference>
<comment type="caution">
    <text evidence="5">The sequence shown here is derived from an EMBL/GenBank/DDBJ whole genome shotgun (WGS) entry which is preliminary data.</text>
</comment>
<dbReference type="InterPro" id="IPR036388">
    <property type="entry name" value="WH-like_DNA-bd_sf"/>
</dbReference>
<feature type="domain" description="HTH marR-type" evidence="4">
    <location>
        <begin position="12"/>
        <end position="144"/>
    </location>
</feature>
<dbReference type="PANTHER" id="PTHR33164">
    <property type="entry name" value="TRANSCRIPTIONAL REGULATOR, MARR FAMILY"/>
    <property type="match status" value="1"/>
</dbReference>
<dbReference type="InterPro" id="IPR023187">
    <property type="entry name" value="Tscrpt_reg_MarR-type_CS"/>
</dbReference>
<accession>A0ABP7I6V3</accession>
<sequence>MDGDEGPGPELQGRLGYLLKHAFFQLEDLHTVHLADGPVNVRELSVLLLLEGREPESQQQAAGRLGVDRTTMVGLLDSLEGKGLVARQPDAADRRRNVIVVTDAGRRALKKAKAASDRAERELLADLSPAEGRQLRDLLARILAR</sequence>
<dbReference type="PANTHER" id="PTHR33164:SF99">
    <property type="entry name" value="MARR FAMILY REGULATORY PROTEIN"/>
    <property type="match status" value="1"/>
</dbReference>
<dbReference type="InterPro" id="IPR000835">
    <property type="entry name" value="HTH_MarR-typ"/>
</dbReference>
<evidence type="ECO:0000313" key="6">
    <source>
        <dbReference type="Proteomes" id="UP001501821"/>
    </source>
</evidence>
<keyword evidence="6" id="KW-1185">Reference proteome</keyword>
<dbReference type="PROSITE" id="PS50995">
    <property type="entry name" value="HTH_MARR_2"/>
    <property type="match status" value="1"/>
</dbReference>